<evidence type="ECO:0000256" key="1">
    <source>
        <dbReference type="ARBA" id="ARBA00005028"/>
    </source>
</evidence>
<dbReference type="Gene3D" id="2.70.98.10">
    <property type="match status" value="1"/>
</dbReference>
<dbReference type="PANTHER" id="PTHR10091">
    <property type="entry name" value="ALDOSE-1-EPIMERASE"/>
    <property type="match status" value="1"/>
</dbReference>
<evidence type="ECO:0000256" key="2">
    <source>
        <dbReference type="ARBA" id="ARBA00006206"/>
    </source>
</evidence>
<dbReference type="InterPro" id="IPR008183">
    <property type="entry name" value="Aldose_1/G6P_1-epimerase"/>
</dbReference>
<accession>A0ABX8W6J1</accession>
<dbReference type="InterPro" id="IPR015443">
    <property type="entry name" value="Aldose_1-epimerase"/>
</dbReference>
<dbReference type="EC" id="5.1.3.21" evidence="5"/>
<comment type="pathway">
    <text evidence="1 5">Carbohydrate metabolism; hexose metabolism.</text>
</comment>
<comment type="similarity">
    <text evidence="2 5">Belongs to the aldose epimerase family.</text>
</comment>
<dbReference type="InterPro" id="IPR014718">
    <property type="entry name" value="GH-type_carb-bd"/>
</dbReference>
<name>A0ABX8W6J1_9LACO</name>
<evidence type="ECO:0000313" key="7">
    <source>
        <dbReference type="Proteomes" id="UP000826550"/>
    </source>
</evidence>
<keyword evidence="3 5" id="KW-0413">Isomerase</keyword>
<dbReference type="RefSeq" id="WP_220220086.1">
    <property type="nucleotide sequence ID" value="NZ_CP048268.1"/>
</dbReference>
<evidence type="ECO:0000256" key="4">
    <source>
        <dbReference type="ARBA" id="ARBA00023277"/>
    </source>
</evidence>
<dbReference type="InterPro" id="IPR011013">
    <property type="entry name" value="Gal_mutarotase_sf_dom"/>
</dbReference>
<dbReference type="Pfam" id="PF01263">
    <property type="entry name" value="Aldose_epim"/>
    <property type="match status" value="1"/>
</dbReference>
<keyword evidence="7" id="KW-1185">Reference proteome</keyword>
<dbReference type="PIRSF" id="PIRSF005096">
    <property type="entry name" value="GALM"/>
    <property type="match status" value="1"/>
</dbReference>
<dbReference type="SUPFAM" id="SSF74650">
    <property type="entry name" value="Galactose mutarotase-like"/>
    <property type="match status" value="1"/>
</dbReference>
<dbReference type="InterPro" id="IPR047215">
    <property type="entry name" value="Galactose_mutarotase-like"/>
</dbReference>
<dbReference type="PANTHER" id="PTHR10091:SF0">
    <property type="entry name" value="GALACTOSE MUTAROTASE"/>
    <property type="match status" value="1"/>
</dbReference>
<keyword evidence="4 5" id="KW-0119">Carbohydrate metabolism</keyword>
<dbReference type="CDD" id="cd09019">
    <property type="entry name" value="galactose_mutarotase_like"/>
    <property type="match status" value="1"/>
</dbReference>
<comment type="function">
    <text evidence="5">Catalyzes the interconversion of alpha and beta anomers of maltose.</text>
</comment>
<dbReference type="EMBL" id="CP048268">
    <property type="protein sequence ID" value="QYN53391.1"/>
    <property type="molecule type" value="Genomic_DNA"/>
</dbReference>
<gene>
    <name evidence="6" type="ORF">GYM71_08135</name>
</gene>
<proteinExistence type="inferred from homology"/>
<reference evidence="6 7" key="1">
    <citation type="submission" date="2020-01" db="EMBL/GenBank/DDBJ databases">
        <title>Vast differences in strain-level diversity in the gut microbiota of two closely related honey bee species.</title>
        <authorList>
            <person name="Ellegaard K.M."/>
            <person name="Suenami S."/>
            <person name="Miyazaki R."/>
            <person name="Engel P."/>
        </authorList>
    </citation>
    <scope>NUCLEOTIDE SEQUENCE [LARGE SCALE GENOMIC DNA]</scope>
    <source>
        <strain evidence="6 7">ESL0416</strain>
    </source>
</reference>
<sequence>MKVIKEFFEKYQDHDVTKVTLENDNGVAISCLSMGATWYEFLVPQENGQQKNLIMNFAHCADYYANGLCCCQGIGRVAGRIKKGQFTLNNKQVQVPTNENGNTLHGGNGGFRFLNWSVATEQTDDSVSVIFQKTIDEKTDGFPSDFEATITYTLNNQNQVTISEKAVNGGKATLFNPTIHVYFNLSDASNLDSHEIKINSQKYLQLDSQLIPTGKMLMTANTPYDFHEFKNLATAIRENAGFDDAFFINGPENEMKEVAILREKESGRQVKITSESNCLVMYTMSQEQPGVKFVRDQGIVAQPSEAVALEAQVLPDAINHSNFGNIILPANETKTHQITFSYLQK</sequence>
<organism evidence="6 7">
    <name type="scientific">Lactobacillus panisapium</name>
    <dbReference type="NCBI Taxonomy" id="2012495"/>
    <lineage>
        <taxon>Bacteria</taxon>
        <taxon>Bacillati</taxon>
        <taxon>Bacillota</taxon>
        <taxon>Bacilli</taxon>
        <taxon>Lactobacillales</taxon>
        <taxon>Lactobacillaceae</taxon>
        <taxon>Lactobacillus</taxon>
    </lineage>
</organism>
<comment type="catalytic activity">
    <reaction evidence="5">
        <text>alpha-maltose = beta-maltose</text>
        <dbReference type="Rhea" id="RHEA:21228"/>
        <dbReference type="ChEBI" id="CHEBI:18147"/>
        <dbReference type="ChEBI" id="CHEBI:18167"/>
        <dbReference type="EC" id="5.1.3.21"/>
    </reaction>
</comment>
<protein>
    <recommendedName>
        <fullName evidence="5">Maltose epimerase</fullName>
        <ecNumber evidence="5">5.1.3.21</ecNumber>
    </recommendedName>
</protein>
<evidence type="ECO:0000256" key="5">
    <source>
        <dbReference type="PIRNR" id="PIRNR005096"/>
    </source>
</evidence>
<evidence type="ECO:0000256" key="3">
    <source>
        <dbReference type="ARBA" id="ARBA00023235"/>
    </source>
</evidence>
<evidence type="ECO:0000313" key="6">
    <source>
        <dbReference type="EMBL" id="QYN53391.1"/>
    </source>
</evidence>
<dbReference type="Proteomes" id="UP000826550">
    <property type="component" value="Chromosome"/>
</dbReference>